<accession>K7L694</accession>
<dbReference type="EMBL" id="CM000841">
    <property type="protein sequence ID" value="KRH43013.1"/>
    <property type="molecule type" value="Genomic_DNA"/>
</dbReference>
<dbReference type="SMR" id="K7L694"/>
<proteinExistence type="predicted"/>
<dbReference type="EnsemblPlants" id="KRH43013">
    <property type="protein sequence ID" value="KRH43013"/>
    <property type="gene ID" value="GLYMA_08G125300"/>
</dbReference>
<reference evidence="2" key="2">
    <citation type="submission" date="2018-02" db="UniProtKB">
        <authorList>
            <consortium name="EnsemblPlants"/>
        </authorList>
    </citation>
    <scope>IDENTIFICATION</scope>
    <source>
        <strain evidence="2">Williams 82</strain>
    </source>
</reference>
<evidence type="ECO:0000313" key="3">
    <source>
        <dbReference type="Proteomes" id="UP000008827"/>
    </source>
</evidence>
<organism evidence="2">
    <name type="scientific">Glycine max</name>
    <name type="common">Soybean</name>
    <name type="synonym">Glycine hispida</name>
    <dbReference type="NCBI Taxonomy" id="3847"/>
    <lineage>
        <taxon>Eukaryota</taxon>
        <taxon>Viridiplantae</taxon>
        <taxon>Streptophyta</taxon>
        <taxon>Embryophyta</taxon>
        <taxon>Tracheophyta</taxon>
        <taxon>Spermatophyta</taxon>
        <taxon>Magnoliopsida</taxon>
        <taxon>eudicotyledons</taxon>
        <taxon>Gunneridae</taxon>
        <taxon>Pentapetalae</taxon>
        <taxon>rosids</taxon>
        <taxon>fabids</taxon>
        <taxon>Fabales</taxon>
        <taxon>Fabaceae</taxon>
        <taxon>Papilionoideae</taxon>
        <taxon>50 kb inversion clade</taxon>
        <taxon>NPAAA clade</taxon>
        <taxon>indigoferoid/millettioid clade</taxon>
        <taxon>Phaseoleae</taxon>
        <taxon>Glycine</taxon>
        <taxon>Glycine subgen. Soja</taxon>
    </lineage>
</organism>
<dbReference type="HOGENOM" id="CLU_2890326_0_0_1"/>
<sequence length="63" mass="7316">MEGKMVTRTKHRGVWVIMNFHSPPSTLICVYTTPAQRTTRFCTIPHQRTFIFPLILFGDVHAQ</sequence>
<evidence type="ECO:0000313" key="2">
    <source>
        <dbReference type="EnsemblPlants" id="KRH43013"/>
    </source>
</evidence>
<name>K7L694_SOYBN</name>
<dbReference type="Gramene" id="KRH43013">
    <property type="protein sequence ID" value="KRH43013"/>
    <property type="gene ID" value="GLYMA_08G125300"/>
</dbReference>
<dbReference type="AlphaFoldDB" id="K7L694"/>
<evidence type="ECO:0000313" key="1">
    <source>
        <dbReference type="EMBL" id="KRH43013.1"/>
    </source>
</evidence>
<dbReference type="InParanoid" id="K7L694"/>
<dbReference type="Proteomes" id="UP000008827">
    <property type="component" value="Chromosome 8"/>
</dbReference>
<gene>
    <name evidence="1" type="ORF">GLYMA_08G125300</name>
</gene>
<reference evidence="1" key="3">
    <citation type="submission" date="2018-07" db="EMBL/GenBank/DDBJ databases">
        <title>WGS assembly of Glycine max.</title>
        <authorList>
            <person name="Schmutz J."/>
            <person name="Cannon S."/>
            <person name="Schlueter J."/>
            <person name="Ma J."/>
            <person name="Mitros T."/>
            <person name="Nelson W."/>
            <person name="Hyten D."/>
            <person name="Song Q."/>
            <person name="Thelen J."/>
            <person name="Cheng J."/>
            <person name="Xu D."/>
            <person name="Hellsten U."/>
            <person name="May G."/>
            <person name="Yu Y."/>
            <person name="Sakurai T."/>
            <person name="Umezawa T."/>
            <person name="Bhattacharyya M."/>
            <person name="Sandhu D."/>
            <person name="Valliyodan B."/>
            <person name="Lindquist E."/>
            <person name="Peto M."/>
            <person name="Grant D."/>
            <person name="Shu S."/>
            <person name="Goodstein D."/>
            <person name="Barry K."/>
            <person name="Futrell-Griggs M."/>
            <person name="Abernathy B."/>
            <person name="Du J."/>
            <person name="Tian Z."/>
            <person name="Zhu L."/>
            <person name="Gill N."/>
            <person name="Joshi T."/>
            <person name="Libault M."/>
            <person name="Sethuraman A."/>
            <person name="Zhang X."/>
            <person name="Shinozaki K."/>
            <person name="Nguyen H."/>
            <person name="Wing R."/>
            <person name="Cregan P."/>
            <person name="Specht J."/>
            <person name="Grimwood J."/>
            <person name="Rokhsar D."/>
            <person name="Stacey G."/>
            <person name="Shoemaker R."/>
            <person name="Jackson S."/>
        </authorList>
    </citation>
    <scope>NUCLEOTIDE SEQUENCE</scope>
    <source>
        <tissue evidence="1">Callus</tissue>
    </source>
</reference>
<keyword evidence="3" id="KW-1185">Reference proteome</keyword>
<reference evidence="1 2" key="1">
    <citation type="journal article" date="2010" name="Nature">
        <title>Genome sequence of the palaeopolyploid soybean.</title>
        <authorList>
            <person name="Schmutz J."/>
            <person name="Cannon S.B."/>
            <person name="Schlueter J."/>
            <person name="Ma J."/>
            <person name="Mitros T."/>
            <person name="Nelson W."/>
            <person name="Hyten D.L."/>
            <person name="Song Q."/>
            <person name="Thelen J.J."/>
            <person name="Cheng J."/>
            <person name="Xu D."/>
            <person name="Hellsten U."/>
            <person name="May G.D."/>
            <person name="Yu Y."/>
            <person name="Sakurai T."/>
            <person name="Umezawa T."/>
            <person name="Bhattacharyya M.K."/>
            <person name="Sandhu D."/>
            <person name="Valliyodan B."/>
            <person name="Lindquist E."/>
            <person name="Peto M."/>
            <person name="Grant D."/>
            <person name="Shu S."/>
            <person name="Goodstein D."/>
            <person name="Barry K."/>
            <person name="Futrell-Griggs M."/>
            <person name="Abernathy B."/>
            <person name="Du J."/>
            <person name="Tian Z."/>
            <person name="Zhu L."/>
            <person name="Gill N."/>
            <person name="Joshi T."/>
            <person name="Libault M."/>
            <person name="Sethuraman A."/>
            <person name="Zhang X.-C."/>
            <person name="Shinozaki K."/>
            <person name="Nguyen H.T."/>
            <person name="Wing R.A."/>
            <person name="Cregan P."/>
            <person name="Specht J."/>
            <person name="Grimwood J."/>
            <person name="Rokhsar D."/>
            <person name="Stacey G."/>
            <person name="Shoemaker R.C."/>
            <person name="Jackson S.A."/>
        </authorList>
    </citation>
    <scope>NUCLEOTIDE SEQUENCE [LARGE SCALE GENOMIC DNA]</scope>
    <source>
        <strain evidence="2">cv. Williams 82</strain>
        <tissue evidence="1">Callus</tissue>
    </source>
</reference>
<protein>
    <submittedName>
        <fullName evidence="1 2">Uncharacterized protein</fullName>
    </submittedName>
</protein>
<dbReference type="PaxDb" id="3847-GLYMA08G13200.1"/>